<evidence type="ECO:0000256" key="2">
    <source>
        <dbReference type="ARBA" id="ARBA00005086"/>
    </source>
</evidence>
<dbReference type="AlphaFoldDB" id="A0A3R8NTB4"/>
<dbReference type="Pfam" id="PF02737">
    <property type="entry name" value="3HCDH_N"/>
    <property type="match status" value="1"/>
</dbReference>
<dbReference type="RefSeq" id="WP_125092776.1">
    <property type="nucleotide sequence ID" value="NZ_RSAA01000035.1"/>
</dbReference>
<accession>A0A3R8NTB4</accession>
<comment type="caution">
    <text evidence="15">The sequence shown here is derived from an EMBL/GenBank/DDBJ whole genome shotgun (WGS) entry which is preliminary data.</text>
</comment>
<evidence type="ECO:0000256" key="12">
    <source>
        <dbReference type="ARBA" id="ARBA00049556"/>
    </source>
</evidence>
<dbReference type="SUPFAM" id="SSF51735">
    <property type="entry name" value="NAD(P)-binding Rossmann-fold domains"/>
    <property type="match status" value="1"/>
</dbReference>
<comment type="pathway">
    <text evidence="1">Lipid metabolism; fatty acid beta-oxidation.</text>
</comment>
<evidence type="ECO:0000313" key="15">
    <source>
        <dbReference type="EMBL" id="RRO12680.1"/>
    </source>
</evidence>
<dbReference type="FunFam" id="3.90.226.10:FF:000047">
    <property type="entry name" value="Probable 3-hydroxyacyl-CoA dehydrogenase"/>
    <property type="match status" value="1"/>
</dbReference>
<comment type="similarity">
    <text evidence="4">Belongs to the 3-hydroxyacyl-CoA dehydrogenase family.</text>
</comment>
<evidence type="ECO:0000256" key="5">
    <source>
        <dbReference type="ARBA" id="ARBA00022832"/>
    </source>
</evidence>
<evidence type="ECO:0000256" key="8">
    <source>
        <dbReference type="ARBA" id="ARBA00023027"/>
    </source>
</evidence>
<comment type="similarity">
    <text evidence="3">In the central section; belongs to the 3-hydroxyacyl-CoA dehydrogenase family.</text>
</comment>
<dbReference type="UniPathway" id="UPA00659"/>
<keyword evidence="10" id="KW-0456">Lyase</keyword>
<protein>
    <submittedName>
        <fullName evidence="15">3-hydroxyacyl-CoA dehydrogenase</fullName>
    </submittedName>
</protein>
<dbReference type="Gene3D" id="1.10.1040.50">
    <property type="match status" value="1"/>
</dbReference>
<keyword evidence="9" id="KW-0443">Lipid metabolism</keyword>
<dbReference type="InterPro" id="IPR050136">
    <property type="entry name" value="FA_oxidation_alpha_subunit"/>
</dbReference>
<evidence type="ECO:0000256" key="3">
    <source>
        <dbReference type="ARBA" id="ARBA00007005"/>
    </source>
</evidence>
<sequence length="739" mass="79597">MSEQNTIRWESDADGIVVLTLDDPQQQANTMNLRYQASMDATLQRLEDERDNITGVVLTSAKKTFFAGGDLHELIQARPDDAGSVNATTANVKKQLRRLETFGKPVVAALNGTALGGGLEIALACHHRIALNDPKARFGFPEVSLGLLPGAGGVVRSVRLLGISDALLNVLLQGQQLRPDKALKTGLVHEVVDTRDELLSKAKAWIKANPEAAQPWDAPGYKIPGGTPSNPKFAANLPAFPANLRKQLKGAPMPAPRNIMAAAVEGSQVDFDTALEIEGRYFVELVCGQTAKNMSKAFFFDLQHINAGGSRPDGVPEFRAKKVAVLGGGMMGAGIAYVCAKAGMQVVLKDVSLENAEKGKDYSVKLLEKAVAKGRSTQEKADELLSRITPTAQVEPLSGCDLVIEAVFENLKLKHQVFGEVQDVIDSDALLCSNTSTLPITDLAEGVRNREEFIGLHFFSPVDKMPLVEIISGKQTSDRALARAFDVVRQINKTPIVVNDSRGFFTSRVIGTFINEGVAMLAEGIHPASIEQASSQAGFPAPVLQLFDELTLTLPRKIRDESKAAMEAAGGTWDPHPAEQIIDRMVEEFDRPGKSGGKGFYDYVDGKRAGLWPGLVEHFGSADTDPSEVDLNDLKERMLFAEALETVKCLDEGVLTSVPDANIGSIMGIGFPPWTGGVVQYMNGYPGGLSGFVARARELAERYGDRFQPPESLVKRAANGEPFDIGEPDVEIVKATSAA</sequence>
<dbReference type="InterPro" id="IPR036291">
    <property type="entry name" value="NAD(P)-bd_dom_sf"/>
</dbReference>
<evidence type="ECO:0000256" key="7">
    <source>
        <dbReference type="ARBA" id="ARBA00023002"/>
    </source>
</evidence>
<evidence type="ECO:0000256" key="11">
    <source>
        <dbReference type="ARBA" id="ARBA00023268"/>
    </source>
</evidence>
<feature type="domain" description="3-hydroxyacyl-CoA dehydrogenase NAD binding" evidence="14">
    <location>
        <begin position="322"/>
        <end position="500"/>
    </location>
</feature>
<reference evidence="15 16" key="1">
    <citation type="submission" date="2018-11" db="EMBL/GenBank/DDBJ databases">
        <title>Saccharopolyspora rhizosphaerae sp. nov., an actinomycete isolated from rhizosphere soil in Thailand.</title>
        <authorList>
            <person name="Intra B."/>
            <person name="Euanorasetr J."/>
            <person name="Take A."/>
            <person name="Inahashi Y."/>
            <person name="Mori M."/>
            <person name="Panbangred W."/>
            <person name="Matsumoto A."/>
        </authorList>
    </citation>
    <scope>NUCLEOTIDE SEQUENCE [LARGE SCALE GENOMIC DNA]</scope>
    <source>
        <strain evidence="15 16">H219</strain>
    </source>
</reference>
<dbReference type="InterPro" id="IPR006176">
    <property type="entry name" value="3-OHacyl-CoA_DH_NAD-bd"/>
</dbReference>
<feature type="domain" description="3-hydroxyacyl-CoA dehydrogenase C-terminal" evidence="13">
    <location>
        <begin position="503"/>
        <end position="603"/>
    </location>
</feature>
<dbReference type="OrthoDB" id="3229174at2"/>
<dbReference type="EMBL" id="RSAA01000035">
    <property type="protein sequence ID" value="RRO12680.1"/>
    <property type="molecule type" value="Genomic_DNA"/>
</dbReference>
<dbReference type="FunFam" id="3.40.50.720:FF:000009">
    <property type="entry name" value="Fatty oxidation complex, alpha subunit"/>
    <property type="match status" value="1"/>
</dbReference>
<evidence type="ECO:0000313" key="16">
    <source>
        <dbReference type="Proteomes" id="UP000274515"/>
    </source>
</evidence>
<keyword evidence="6" id="KW-0442">Lipid degradation</keyword>
<keyword evidence="5" id="KW-0276">Fatty acid metabolism</keyword>
<evidence type="ECO:0000259" key="13">
    <source>
        <dbReference type="Pfam" id="PF00725"/>
    </source>
</evidence>
<dbReference type="SUPFAM" id="SSF52096">
    <property type="entry name" value="ClpP/crotonase"/>
    <property type="match status" value="1"/>
</dbReference>
<organism evidence="15 16">
    <name type="scientific">Saccharopolyspora rhizosphaerae</name>
    <dbReference type="NCBI Taxonomy" id="2492662"/>
    <lineage>
        <taxon>Bacteria</taxon>
        <taxon>Bacillati</taxon>
        <taxon>Actinomycetota</taxon>
        <taxon>Actinomycetes</taxon>
        <taxon>Pseudonocardiales</taxon>
        <taxon>Pseudonocardiaceae</taxon>
        <taxon>Saccharopolyspora</taxon>
    </lineage>
</organism>
<name>A0A3R8NTB4_9PSEU</name>
<dbReference type="GO" id="GO:0070403">
    <property type="term" value="F:NAD+ binding"/>
    <property type="evidence" value="ECO:0007669"/>
    <property type="project" value="InterPro"/>
</dbReference>
<dbReference type="InterPro" id="IPR001753">
    <property type="entry name" value="Enoyl-CoA_hydra/iso"/>
</dbReference>
<dbReference type="Gene3D" id="3.90.226.10">
    <property type="entry name" value="2-enoyl-CoA Hydratase, Chain A, domain 1"/>
    <property type="match status" value="1"/>
</dbReference>
<evidence type="ECO:0000256" key="9">
    <source>
        <dbReference type="ARBA" id="ARBA00023098"/>
    </source>
</evidence>
<dbReference type="Gene3D" id="3.40.50.720">
    <property type="entry name" value="NAD(P)-binding Rossmann-like Domain"/>
    <property type="match status" value="1"/>
</dbReference>
<dbReference type="GO" id="GO:0006635">
    <property type="term" value="P:fatty acid beta-oxidation"/>
    <property type="evidence" value="ECO:0007669"/>
    <property type="project" value="UniProtKB-UniPathway"/>
</dbReference>
<evidence type="ECO:0000256" key="1">
    <source>
        <dbReference type="ARBA" id="ARBA00005005"/>
    </source>
</evidence>
<comment type="pathway">
    <text evidence="2">Lipid metabolism; butanoate metabolism.</text>
</comment>
<dbReference type="CDD" id="cd06558">
    <property type="entry name" value="crotonase-like"/>
    <property type="match status" value="1"/>
</dbReference>
<keyword evidence="8" id="KW-0520">NAD</keyword>
<dbReference type="InterPro" id="IPR029045">
    <property type="entry name" value="ClpP/crotonase-like_dom_sf"/>
</dbReference>
<dbReference type="SUPFAM" id="SSF48179">
    <property type="entry name" value="6-phosphogluconate dehydrogenase C-terminal domain-like"/>
    <property type="match status" value="2"/>
</dbReference>
<gene>
    <name evidence="15" type="ORF">EIL87_23550</name>
</gene>
<evidence type="ECO:0000256" key="6">
    <source>
        <dbReference type="ARBA" id="ARBA00022963"/>
    </source>
</evidence>
<dbReference type="PANTHER" id="PTHR43612">
    <property type="entry name" value="TRIFUNCTIONAL ENZYME SUBUNIT ALPHA"/>
    <property type="match status" value="1"/>
</dbReference>
<evidence type="ECO:0000256" key="4">
    <source>
        <dbReference type="ARBA" id="ARBA00009463"/>
    </source>
</evidence>
<evidence type="ECO:0000259" key="14">
    <source>
        <dbReference type="Pfam" id="PF02737"/>
    </source>
</evidence>
<proteinExistence type="inferred from homology"/>
<dbReference type="Proteomes" id="UP000274515">
    <property type="component" value="Unassembled WGS sequence"/>
</dbReference>
<dbReference type="InterPro" id="IPR006108">
    <property type="entry name" value="3HC_DH_C"/>
</dbReference>
<keyword evidence="16" id="KW-1185">Reference proteome</keyword>
<dbReference type="Pfam" id="PF00378">
    <property type="entry name" value="ECH_1"/>
    <property type="match status" value="1"/>
</dbReference>
<dbReference type="Pfam" id="PF00725">
    <property type="entry name" value="3HCDH"/>
    <property type="match status" value="1"/>
</dbReference>
<dbReference type="GO" id="GO:0004300">
    <property type="term" value="F:enoyl-CoA hydratase activity"/>
    <property type="evidence" value="ECO:0007669"/>
    <property type="project" value="TreeGrafter"/>
</dbReference>
<dbReference type="InterPro" id="IPR008927">
    <property type="entry name" value="6-PGluconate_DH-like_C_sf"/>
</dbReference>
<dbReference type="GO" id="GO:0016509">
    <property type="term" value="F:long-chain (3S)-3-hydroxyacyl-CoA dehydrogenase (NAD+) activity"/>
    <property type="evidence" value="ECO:0007669"/>
    <property type="project" value="TreeGrafter"/>
</dbReference>
<keyword evidence="11" id="KW-0511">Multifunctional enzyme</keyword>
<comment type="catalytic activity">
    <reaction evidence="12">
        <text>a (3S)-3-hydroxyacyl-CoA + NAD(+) = a 3-oxoacyl-CoA + NADH + H(+)</text>
        <dbReference type="Rhea" id="RHEA:22432"/>
        <dbReference type="ChEBI" id="CHEBI:15378"/>
        <dbReference type="ChEBI" id="CHEBI:57318"/>
        <dbReference type="ChEBI" id="CHEBI:57540"/>
        <dbReference type="ChEBI" id="CHEBI:57945"/>
        <dbReference type="ChEBI" id="CHEBI:90726"/>
        <dbReference type="EC" id="1.1.1.35"/>
    </reaction>
</comment>
<dbReference type="PANTHER" id="PTHR43612:SF3">
    <property type="entry name" value="TRIFUNCTIONAL ENZYME SUBUNIT ALPHA, MITOCHONDRIAL"/>
    <property type="match status" value="1"/>
</dbReference>
<keyword evidence="7" id="KW-0560">Oxidoreductase</keyword>
<dbReference type="FunFam" id="1.10.1040.50:FF:000005">
    <property type="entry name" value="Probable 3-hydroxyacyl-CoA dehydrogenase"/>
    <property type="match status" value="1"/>
</dbReference>
<evidence type="ECO:0000256" key="10">
    <source>
        <dbReference type="ARBA" id="ARBA00023239"/>
    </source>
</evidence>